<evidence type="ECO:0000259" key="2">
    <source>
        <dbReference type="Pfam" id="PF21231"/>
    </source>
</evidence>
<dbReference type="Proteomes" id="UP000753961">
    <property type="component" value="Unassembled WGS sequence"/>
</dbReference>
<dbReference type="AlphaFoldDB" id="A0A953HJA4"/>
<dbReference type="PANTHER" id="PTHR36453:SF1">
    <property type="entry name" value="RIGHT HANDED BETA HELIX DOMAIN-CONTAINING PROTEIN"/>
    <property type="match status" value="1"/>
</dbReference>
<protein>
    <submittedName>
        <fullName evidence="3">Right-handed parallel beta-helix repeat-containing protein</fullName>
    </submittedName>
</protein>
<accession>A0A953HJA4</accession>
<feature type="domain" description="Right handed beta helix" evidence="1">
    <location>
        <begin position="434"/>
        <end position="582"/>
    </location>
</feature>
<evidence type="ECO:0000313" key="3">
    <source>
        <dbReference type="EMBL" id="MBY5956752.1"/>
    </source>
</evidence>
<organism evidence="3 4">
    <name type="scientific">Membranihabitans marinus</name>
    <dbReference type="NCBI Taxonomy" id="1227546"/>
    <lineage>
        <taxon>Bacteria</taxon>
        <taxon>Pseudomonadati</taxon>
        <taxon>Bacteroidota</taxon>
        <taxon>Saprospiria</taxon>
        <taxon>Saprospirales</taxon>
        <taxon>Saprospiraceae</taxon>
        <taxon>Membranihabitans</taxon>
    </lineage>
</organism>
<reference evidence="3" key="1">
    <citation type="submission" date="2021-06" db="EMBL/GenBank/DDBJ databases">
        <title>44 bacteria genomes isolated from Dapeng, Shenzhen.</title>
        <authorList>
            <person name="Zheng W."/>
            <person name="Yu S."/>
            <person name="Huang Y."/>
        </authorList>
    </citation>
    <scope>NUCLEOTIDE SEQUENCE</scope>
    <source>
        <strain evidence="3">DP5N28-2</strain>
    </source>
</reference>
<keyword evidence="4" id="KW-1185">Reference proteome</keyword>
<dbReference type="Gene3D" id="2.160.20.10">
    <property type="entry name" value="Single-stranded right-handed beta-helix, Pectin lyase-like"/>
    <property type="match status" value="2"/>
</dbReference>
<gene>
    <name evidence="3" type="ORF">KUV50_01300</name>
</gene>
<dbReference type="SMART" id="SM00710">
    <property type="entry name" value="PbH1"/>
    <property type="match status" value="7"/>
</dbReference>
<dbReference type="InterPro" id="IPR006626">
    <property type="entry name" value="PbH1"/>
</dbReference>
<comment type="caution">
    <text evidence="3">The sequence shown here is derived from an EMBL/GenBank/DDBJ whole genome shotgun (WGS) entry which is preliminary data.</text>
</comment>
<feature type="domain" description="GH141-like insertion" evidence="2">
    <location>
        <begin position="130"/>
        <end position="270"/>
    </location>
</feature>
<proteinExistence type="predicted"/>
<dbReference type="Pfam" id="PF21231">
    <property type="entry name" value="GH141_M"/>
    <property type="match status" value="1"/>
</dbReference>
<dbReference type="EMBL" id="JAHVHU010000002">
    <property type="protein sequence ID" value="MBY5956752.1"/>
    <property type="molecule type" value="Genomic_DNA"/>
</dbReference>
<dbReference type="Pfam" id="PF13229">
    <property type="entry name" value="Beta_helix"/>
    <property type="match status" value="2"/>
</dbReference>
<dbReference type="InterPro" id="IPR048482">
    <property type="entry name" value="GH141_ins"/>
</dbReference>
<dbReference type="RefSeq" id="WP_222578273.1">
    <property type="nucleotide sequence ID" value="NZ_JAHVHU010000002.1"/>
</dbReference>
<name>A0A953HJA4_9BACT</name>
<feature type="domain" description="Right handed beta helix" evidence="1">
    <location>
        <begin position="364"/>
        <end position="412"/>
    </location>
</feature>
<dbReference type="PANTHER" id="PTHR36453">
    <property type="entry name" value="SECRETED PROTEIN-RELATED"/>
    <property type="match status" value="1"/>
</dbReference>
<dbReference type="InterPro" id="IPR039448">
    <property type="entry name" value="Beta_helix"/>
</dbReference>
<evidence type="ECO:0000259" key="1">
    <source>
        <dbReference type="Pfam" id="PF13229"/>
    </source>
</evidence>
<dbReference type="InterPro" id="IPR011050">
    <property type="entry name" value="Pectin_lyase_fold/virulence"/>
</dbReference>
<sequence length="635" mass="71864">MMNILVKHRNIYRLIAFFLMWILASPLSFSAEFYVSPAGQNSNPGTKKAPFATLSKALNAVKAEFHHSPDQDCTIWVDQGTYRISEPIRLRSAEFHNQKGALTIAALPGTAPVISGGVEVPKWRRTSDGLWKADLSKLFPKHSEFRELFIDDRRAIRARYPNEGFLRVAKVGADRRTNFFFEAGDFPIPASVEQTELILLHDWSISRIRVQDIDLSLKKLTTVDSIGARQPAFFNLDNWEPNPRYFLENDLEFLDADDEWYYDKIENVLYIQLPTEQNPNDHNITIPVSHGLLDLSGSMEQPLKNIRFEGLTFKHAAWIIPDRGYGGVQACHFDPRFTKAESKDLLPPTKGWAVVPAAIKGDWTENNSFTNCHFKNLGGSGLWFGTGSTNNTISNCTFEDISGNGIMIGEGRDRTVNGQPWWQEAPEQVAKGNKITNNTIRKCGQQFFGAVGIWCGLTAETTIRENEISDLPYTGISIGWMWSPVPTPCRDNTLENNHIHHIMQQLSDGGGIYMLGLQPGSKILHNRIHDVNLNVGRAESNGLFLDEGTTDVVVANNLIYEIAKSPLRFHRATTNIVRENQFFCKENIRPIRYNTTREGDIIKIDNQVFVVGEPAYQKQLSEAIEQWEARRKEKN</sequence>
<evidence type="ECO:0000313" key="4">
    <source>
        <dbReference type="Proteomes" id="UP000753961"/>
    </source>
</evidence>
<dbReference type="InterPro" id="IPR012334">
    <property type="entry name" value="Pectin_lyas_fold"/>
</dbReference>
<dbReference type="SUPFAM" id="SSF51126">
    <property type="entry name" value="Pectin lyase-like"/>
    <property type="match status" value="1"/>
</dbReference>